<evidence type="ECO:0000313" key="1">
    <source>
        <dbReference type="EMBL" id="EOQ95725.1"/>
    </source>
</evidence>
<dbReference type="OrthoDB" id="328996at2"/>
<reference evidence="1" key="1">
    <citation type="submission" date="2013-04" db="EMBL/GenBank/DDBJ databases">
        <authorList>
            <person name="Harkins D.M."/>
            <person name="Durkin A.S."/>
            <person name="Brinkac L.M."/>
            <person name="Haft D.H."/>
            <person name="Selengut J.D."/>
            <person name="Sanka R."/>
            <person name="DePew J."/>
            <person name="Purushe J."/>
            <person name="Galloway R.L."/>
            <person name="Vinetz J.M."/>
            <person name="Sutton G.G."/>
            <person name="Nierman W.C."/>
            <person name="Fouts D.E."/>
        </authorList>
    </citation>
    <scope>NUCLEOTIDE SEQUENCE [LARGE SCALE GENOMIC DNA]</scope>
    <source>
        <strain evidence="1">CDC</strain>
    </source>
</reference>
<dbReference type="AlphaFoldDB" id="R9A660"/>
<sequence>MASFEKWGTTTKNRGNLFLQTKLTNLTTFEVQNLGLGKTKNLFRSSHAKTPSFLENQEIQISLSKPKTLSRWVSWTNHQSNSKTMEVADLKPIWNYLLGETGFSDLFSYIHPDKEKSLQMVVEPKNKGLVLYVFWDSKDTGAMGIQFHYDPEKDKPILVEITTEQSIQGEEFSKQLFALIREFPQIQAVQIETWSESTFNGDYR</sequence>
<accession>R9A660</accession>
<dbReference type="EMBL" id="AOGZ02000014">
    <property type="protein sequence ID" value="EOQ95725.1"/>
    <property type="molecule type" value="Genomic_DNA"/>
</dbReference>
<gene>
    <name evidence="1" type="ORF">LEP1GSC195_1590</name>
</gene>
<evidence type="ECO:0000313" key="2">
    <source>
        <dbReference type="Proteomes" id="UP000013984"/>
    </source>
</evidence>
<dbReference type="STRING" id="1218599.LEP1GSC195_1590"/>
<proteinExistence type="predicted"/>
<dbReference type="Proteomes" id="UP000013984">
    <property type="component" value="Unassembled WGS sequence"/>
</dbReference>
<name>R9A660_9LEPT</name>
<keyword evidence="2" id="KW-1185">Reference proteome</keyword>
<organism evidence="1 2">
    <name type="scientific">Leptospira wolbachii serovar Codice str. CDC</name>
    <dbReference type="NCBI Taxonomy" id="1218599"/>
    <lineage>
        <taxon>Bacteria</taxon>
        <taxon>Pseudomonadati</taxon>
        <taxon>Spirochaetota</taxon>
        <taxon>Spirochaetia</taxon>
        <taxon>Leptospirales</taxon>
        <taxon>Leptospiraceae</taxon>
        <taxon>Leptospira</taxon>
    </lineage>
</organism>
<protein>
    <submittedName>
        <fullName evidence="1">Uncharacterized protein</fullName>
    </submittedName>
</protein>
<comment type="caution">
    <text evidence="1">The sequence shown here is derived from an EMBL/GenBank/DDBJ whole genome shotgun (WGS) entry which is preliminary data.</text>
</comment>